<feature type="compositionally biased region" description="Basic and acidic residues" evidence="1">
    <location>
        <begin position="390"/>
        <end position="406"/>
    </location>
</feature>
<name>A0A9N8WFE8_9GLOM</name>
<accession>A0A9N8WFE8</accession>
<keyword evidence="4" id="KW-1185">Reference proteome</keyword>
<evidence type="ECO:0000313" key="3">
    <source>
        <dbReference type="EMBL" id="CAG8482494.1"/>
    </source>
</evidence>
<comment type="caution">
    <text evidence="3">The sequence shown here is derived from an EMBL/GenBank/DDBJ whole genome shotgun (WGS) entry which is preliminary data.</text>
</comment>
<feature type="transmembrane region" description="Helical" evidence="2">
    <location>
        <begin position="180"/>
        <end position="202"/>
    </location>
</feature>
<protein>
    <submittedName>
        <fullName evidence="3">6807_t:CDS:1</fullName>
    </submittedName>
</protein>
<evidence type="ECO:0000313" key="4">
    <source>
        <dbReference type="Proteomes" id="UP000789831"/>
    </source>
</evidence>
<keyword evidence="2" id="KW-0812">Transmembrane</keyword>
<dbReference type="OrthoDB" id="2252831at2759"/>
<organism evidence="3 4">
    <name type="scientific">Ambispora gerdemannii</name>
    <dbReference type="NCBI Taxonomy" id="144530"/>
    <lineage>
        <taxon>Eukaryota</taxon>
        <taxon>Fungi</taxon>
        <taxon>Fungi incertae sedis</taxon>
        <taxon>Mucoromycota</taxon>
        <taxon>Glomeromycotina</taxon>
        <taxon>Glomeromycetes</taxon>
        <taxon>Archaeosporales</taxon>
        <taxon>Ambisporaceae</taxon>
        <taxon>Ambispora</taxon>
    </lineage>
</organism>
<evidence type="ECO:0000256" key="2">
    <source>
        <dbReference type="SAM" id="Phobius"/>
    </source>
</evidence>
<proteinExistence type="predicted"/>
<reference evidence="3" key="1">
    <citation type="submission" date="2021-06" db="EMBL/GenBank/DDBJ databases">
        <authorList>
            <person name="Kallberg Y."/>
            <person name="Tangrot J."/>
            <person name="Rosling A."/>
        </authorList>
    </citation>
    <scope>NUCLEOTIDE SEQUENCE</scope>
    <source>
        <strain evidence="3">MT106</strain>
    </source>
</reference>
<gene>
    <name evidence="3" type="ORF">AGERDE_LOCUS3310</name>
</gene>
<feature type="transmembrane region" description="Helical" evidence="2">
    <location>
        <begin position="214"/>
        <end position="236"/>
    </location>
</feature>
<feature type="transmembrane region" description="Helical" evidence="2">
    <location>
        <begin position="103"/>
        <end position="123"/>
    </location>
</feature>
<feature type="transmembrane region" description="Helical" evidence="2">
    <location>
        <begin position="53"/>
        <end position="75"/>
    </location>
</feature>
<keyword evidence="2" id="KW-1133">Transmembrane helix</keyword>
<feature type="transmembrane region" description="Helical" evidence="2">
    <location>
        <begin position="143"/>
        <end position="159"/>
    </location>
</feature>
<dbReference type="AlphaFoldDB" id="A0A9N8WFE8"/>
<dbReference type="Proteomes" id="UP000789831">
    <property type="component" value="Unassembled WGS sequence"/>
</dbReference>
<sequence length="413" mass="47217">MTTTNATTSSLPLHPRPLANVSNYDNMVLVFQNQTYCDWRVTVNCENGELYVMIYQVTLFLLLLLTFACCGLLYYRLRVQKCTIFAPRIPGSGNIRPNPIETFLIWEIFWLLGRLLFLFVLKVDLFPNRYLIREFLQAFPDSFGTTGFAWFAVGTYLQIGIHLNSKARPWRPDYRMADRFLLIITVAEPLTTWSLVALNGYVRDSGYSEIGDVLIGAHYALQSFWHSFGAMGAFYFGREICNVLQYHIDVARTTSNLAGARVINLEAGLRKVIYMAFKLCIASSLSLLTNQNNRFAKCCTLLSPHTYTTSSFASYSRLLENKTKDISTSDSTFEDDQTTVTSTTQLQRKQSKFAFVSTKTSSRTLNSIQEVDDYNKQYSVNLEMDELDGTREQTVDRSNSKKEKGYDLQFMDL</sequence>
<keyword evidence="2" id="KW-0472">Membrane</keyword>
<evidence type="ECO:0000256" key="1">
    <source>
        <dbReference type="SAM" id="MobiDB-lite"/>
    </source>
</evidence>
<feature type="region of interest" description="Disordered" evidence="1">
    <location>
        <begin position="390"/>
        <end position="413"/>
    </location>
</feature>
<dbReference type="EMBL" id="CAJVPL010000317">
    <property type="protein sequence ID" value="CAG8482494.1"/>
    <property type="molecule type" value="Genomic_DNA"/>
</dbReference>